<dbReference type="Proteomes" id="UP000035489">
    <property type="component" value="Unassembled WGS sequence"/>
</dbReference>
<dbReference type="PATRIC" id="fig|1225564.3.peg.2393"/>
<sequence>MAKEGAMQTNVELVQMLYKAFLDHRIDTILEHCSDTITWDCVGNPAWVPLAGTRSGKDPVRRFFEELARGYTFEEFSPDSFHDAGDHVFCFGHSRSRAAATGQAIDDRFLHAFRIENGKVAAFTDFMDTAAVAVGSGTLRVTGEGAKAA</sequence>
<evidence type="ECO:0000313" key="2">
    <source>
        <dbReference type="EMBL" id="KLK93431.1"/>
    </source>
</evidence>
<proteinExistence type="predicted"/>
<protein>
    <recommendedName>
        <fullName evidence="1">SnoaL-like domain-containing protein</fullName>
    </recommendedName>
</protein>
<reference evidence="2 3" key="1">
    <citation type="submission" date="2015-05" db="EMBL/GenBank/DDBJ databases">
        <title>Draft genome sequence of Microvirga vignae strain BR3299, a novel nitrogen fixing bacteria isolated from Brazil semi-aired region.</title>
        <authorList>
            <person name="Zilli J.E."/>
            <person name="Passos S.R."/>
            <person name="Leite J."/>
            <person name="Baldani J.I."/>
            <person name="Xavier G.R."/>
            <person name="Rumjaneck N.G."/>
            <person name="Simoes-Araujo J.L."/>
        </authorList>
    </citation>
    <scope>NUCLEOTIDE SEQUENCE [LARGE SCALE GENOMIC DNA]</scope>
    <source>
        <strain evidence="2 3">BR3299</strain>
    </source>
</reference>
<gene>
    <name evidence="2" type="ORF">AA309_08895</name>
</gene>
<dbReference type="InterPro" id="IPR032710">
    <property type="entry name" value="NTF2-like_dom_sf"/>
</dbReference>
<comment type="caution">
    <text evidence="2">The sequence shown here is derived from an EMBL/GenBank/DDBJ whole genome shotgun (WGS) entry which is preliminary data.</text>
</comment>
<keyword evidence="3" id="KW-1185">Reference proteome</keyword>
<dbReference type="EMBL" id="LCYG01000020">
    <property type="protein sequence ID" value="KLK93431.1"/>
    <property type="molecule type" value="Genomic_DNA"/>
</dbReference>
<dbReference type="InterPro" id="IPR037401">
    <property type="entry name" value="SnoaL-like"/>
</dbReference>
<organism evidence="2 3">
    <name type="scientific">Microvirga vignae</name>
    <dbReference type="NCBI Taxonomy" id="1225564"/>
    <lineage>
        <taxon>Bacteria</taxon>
        <taxon>Pseudomonadati</taxon>
        <taxon>Pseudomonadota</taxon>
        <taxon>Alphaproteobacteria</taxon>
        <taxon>Hyphomicrobiales</taxon>
        <taxon>Methylobacteriaceae</taxon>
        <taxon>Microvirga</taxon>
    </lineage>
</organism>
<name>A0A0H1RF13_9HYPH</name>
<dbReference type="STRING" id="1225564.AA309_08895"/>
<accession>A0A0H1RF13</accession>
<dbReference type="Pfam" id="PF12680">
    <property type="entry name" value="SnoaL_2"/>
    <property type="match status" value="1"/>
</dbReference>
<feature type="domain" description="SnoaL-like" evidence="1">
    <location>
        <begin position="14"/>
        <end position="122"/>
    </location>
</feature>
<dbReference type="Gene3D" id="3.10.450.50">
    <property type="match status" value="1"/>
</dbReference>
<dbReference type="PANTHER" id="PTHR41252:SF1">
    <property type="entry name" value="BLR2505 PROTEIN"/>
    <property type="match status" value="1"/>
</dbReference>
<dbReference type="AlphaFoldDB" id="A0A0H1RF13"/>
<evidence type="ECO:0000313" key="3">
    <source>
        <dbReference type="Proteomes" id="UP000035489"/>
    </source>
</evidence>
<dbReference type="PANTHER" id="PTHR41252">
    <property type="entry name" value="BLR2505 PROTEIN"/>
    <property type="match status" value="1"/>
</dbReference>
<evidence type="ECO:0000259" key="1">
    <source>
        <dbReference type="Pfam" id="PF12680"/>
    </source>
</evidence>
<dbReference type="SUPFAM" id="SSF54427">
    <property type="entry name" value="NTF2-like"/>
    <property type="match status" value="1"/>
</dbReference>